<evidence type="ECO:0000256" key="3">
    <source>
        <dbReference type="ARBA" id="ARBA00004496"/>
    </source>
</evidence>
<dbReference type="GO" id="GO:0005886">
    <property type="term" value="C:plasma membrane"/>
    <property type="evidence" value="ECO:0007669"/>
    <property type="project" value="UniProtKB-SubCell"/>
</dbReference>
<evidence type="ECO:0000259" key="21">
    <source>
        <dbReference type="SMART" id="SM00387"/>
    </source>
</evidence>
<keyword evidence="7" id="KW-1003">Cell membrane</keyword>
<dbReference type="PRINTS" id="PR00344">
    <property type="entry name" value="BCTRLSENSOR"/>
</dbReference>
<gene>
    <name evidence="22" type="ORF">SAMN05443575_2865</name>
</gene>
<dbReference type="InterPro" id="IPR003594">
    <property type="entry name" value="HATPase_dom"/>
</dbReference>
<evidence type="ECO:0000256" key="14">
    <source>
        <dbReference type="ARBA" id="ARBA00023004"/>
    </source>
</evidence>
<comment type="subcellular location">
    <subcellularLocation>
        <location evidence="4">Cell membrane</location>
        <topology evidence="4">Multi-pass membrane protein</topology>
    </subcellularLocation>
    <subcellularLocation>
        <location evidence="3">Cytoplasm</location>
    </subcellularLocation>
</comment>
<dbReference type="GO" id="GO:0005737">
    <property type="term" value="C:cytoplasm"/>
    <property type="evidence" value="ECO:0007669"/>
    <property type="project" value="UniProtKB-SubCell"/>
</dbReference>
<evidence type="ECO:0000256" key="1">
    <source>
        <dbReference type="ARBA" id="ARBA00000085"/>
    </source>
</evidence>
<dbReference type="InterPro" id="IPR036890">
    <property type="entry name" value="HATPase_C_sf"/>
</dbReference>
<dbReference type="Proteomes" id="UP000186132">
    <property type="component" value="Unassembled WGS sequence"/>
</dbReference>
<dbReference type="InterPro" id="IPR011712">
    <property type="entry name" value="Sig_transdc_His_kin_sub3_dim/P"/>
</dbReference>
<dbReference type="SMART" id="SM00387">
    <property type="entry name" value="HATPase_c"/>
    <property type="match status" value="1"/>
</dbReference>
<keyword evidence="16" id="KW-0411">Iron-sulfur</keyword>
<keyword evidence="10" id="KW-0808">Transferase</keyword>
<name>A0A1M5MYE4_9ACTN</name>
<evidence type="ECO:0000256" key="8">
    <source>
        <dbReference type="ARBA" id="ARBA00022485"/>
    </source>
</evidence>
<evidence type="ECO:0000256" key="9">
    <source>
        <dbReference type="ARBA" id="ARBA00022490"/>
    </source>
</evidence>
<evidence type="ECO:0000256" key="2">
    <source>
        <dbReference type="ARBA" id="ARBA00001966"/>
    </source>
</evidence>
<evidence type="ECO:0000256" key="18">
    <source>
        <dbReference type="ARBA" id="ARBA00024827"/>
    </source>
</evidence>
<dbReference type="InterPro" id="IPR004358">
    <property type="entry name" value="Sig_transdc_His_kin-like_C"/>
</dbReference>
<dbReference type="Pfam" id="PF02518">
    <property type="entry name" value="HATPase_c"/>
    <property type="match status" value="1"/>
</dbReference>
<dbReference type="OrthoDB" id="144293at2"/>
<keyword evidence="9" id="KW-0963">Cytoplasm</keyword>
<evidence type="ECO:0000256" key="19">
    <source>
        <dbReference type="ARBA" id="ARBA00030800"/>
    </source>
</evidence>
<evidence type="ECO:0000256" key="16">
    <source>
        <dbReference type="ARBA" id="ARBA00023014"/>
    </source>
</evidence>
<dbReference type="STRING" id="1206085.SAMN05443575_2865"/>
<keyword evidence="13 20" id="KW-1133">Transmembrane helix</keyword>
<feature type="domain" description="Histidine kinase/HSP90-like ATPase" evidence="21">
    <location>
        <begin position="377"/>
        <end position="482"/>
    </location>
</feature>
<dbReference type="SUPFAM" id="SSF55874">
    <property type="entry name" value="ATPase domain of HSP90 chaperone/DNA topoisomerase II/histidine kinase"/>
    <property type="match status" value="1"/>
</dbReference>
<dbReference type="Pfam" id="PF07730">
    <property type="entry name" value="HisKA_3"/>
    <property type="match status" value="1"/>
</dbReference>
<dbReference type="InterPro" id="IPR050482">
    <property type="entry name" value="Sensor_HK_TwoCompSys"/>
</dbReference>
<evidence type="ECO:0000256" key="6">
    <source>
        <dbReference type="ARBA" id="ARBA00017322"/>
    </source>
</evidence>
<keyword evidence="12 22" id="KW-0418">Kinase</keyword>
<keyword evidence="8" id="KW-0004">4Fe-4S</keyword>
<evidence type="ECO:0000313" key="22">
    <source>
        <dbReference type="EMBL" id="SHG82301.1"/>
    </source>
</evidence>
<evidence type="ECO:0000256" key="12">
    <source>
        <dbReference type="ARBA" id="ARBA00022777"/>
    </source>
</evidence>
<keyword evidence="17 20" id="KW-0472">Membrane</keyword>
<dbReference type="EMBL" id="FQVU01000003">
    <property type="protein sequence ID" value="SHG82301.1"/>
    <property type="molecule type" value="Genomic_DNA"/>
</dbReference>
<comment type="function">
    <text evidence="18">Member of the two-component regulatory system NreB/NreC involved in the control of dissimilatory nitrate/nitrite reduction in response to oxygen. NreB functions as a direct oxygen sensor histidine kinase which is autophosphorylated, in the absence of oxygen, probably at the conserved histidine residue, and transfers its phosphate group probably to a conserved aspartate residue of NreC. NreB/NreC activates the expression of the nitrate (narGHJI) and nitrite (nir) reductase operons, as well as the putative nitrate transporter gene narT.</text>
</comment>
<feature type="transmembrane region" description="Helical" evidence="20">
    <location>
        <begin position="46"/>
        <end position="69"/>
    </location>
</feature>
<keyword evidence="23" id="KW-1185">Reference proteome</keyword>
<dbReference type="RefSeq" id="WP_073390929.1">
    <property type="nucleotide sequence ID" value="NZ_FQVU01000003.1"/>
</dbReference>
<evidence type="ECO:0000313" key="23">
    <source>
        <dbReference type="Proteomes" id="UP000186132"/>
    </source>
</evidence>
<dbReference type="EC" id="2.7.13.3" evidence="5"/>
<evidence type="ECO:0000256" key="13">
    <source>
        <dbReference type="ARBA" id="ARBA00022989"/>
    </source>
</evidence>
<organism evidence="22 23">
    <name type="scientific">Jatrophihabitans endophyticus</name>
    <dbReference type="NCBI Taxonomy" id="1206085"/>
    <lineage>
        <taxon>Bacteria</taxon>
        <taxon>Bacillati</taxon>
        <taxon>Actinomycetota</taxon>
        <taxon>Actinomycetes</taxon>
        <taxon>Jatrophihabitantales</taxon>
        <taxon>Jatrophihabitantaceae</taxon>
        <taxon>Jatrophihabitans</taxon>
    </lineage>
</organism>
<evidence type="ECO:0000256" key="10">
    <source>
        <dbReference type="ARBA" id="ARBA00022679"/>
    </source>
</evidence>
<dbReference type="GO" id="GO:0046983">
    <property type="term" value="F:protein dimerization activity"/>
    <property type="evidence" value="ECO:0007669"/>
    <property type="project" value="InterPro"/>
</dbReference>
<evidence type="ECO:0000256" key="17">
    <source>
        <dbReference type="ARBA" id="ARBA00023136"/>
    </source>
</evidence>
<protein>
    <recommendedName>
        <fullName evidence="6">Oxygen sensor histidine kinase NreB</fullName>
        <ecNumber evidence="5">2.7.13.3</ecNumber>
    </recommendedName>
    <alternativeName>
        <fullName evidence="19">Nitrogen regulation protein B</fullName>
    </alternativeName>
</protein>
<dbReference type="CDD" id="cd16917">
    <property type="entry name" value="HATPase_UhpB-NarQ-NarX-like"/>
    <property type="match status" value="1"/>
</dbReference>
<evidence type="ECO:0000256" key="4">
    <source>
        <dbReference type="ARBA" id="ARBA00004651"/>
    </source>
</evidence>
<reference evidence="23" key="1">
    <citation type="submission" date="2016-11" db="EMBL/GenBank/DDBJ databases">
        <authorList>
            <person name="Varghese N."/>
            <person name="Submissions S."/>
        </authorList>
    </citation>
    <scope>NUCLEOTIDE SEQUENCE [LARGE SCALE GENOMIC DNA]</scope>
    <source>
        <strain evidence="23">DSM 45627</strain>
    </source>
</reference>
<dbReference type="AlphaFoldDB" id="A0A1M5MYE4"/>
<dbReference type="GO" id="GO:0051539">
    <property type="term" value="F:4 iron, 4 sulfur cluster binding"/>
    <property type="evidence" value="ECO:0007669"/>
    <property type="project" value="UniProtKB-KW"/>
</dbReference>
<evidence type="ECO:0000256" key="15">
    <source>
        <dbReference type="ARBA" id="ARBA00023012"/>
    </source>
</evidence>
<sequence length="491" mass="52222">MSRPAPTDTDPRPDTDAGRAAAVADWVVVRPAGARRPGRLPRLRTVLLQVGAAAVVVIAAVAVVGLLVSRRAAESESVRDAAELTNVLADTAVQPALTDPMATSTTAAAGIAPVVRAQLLSRAAIVRVKLWSPQGRILWSDEPRLVGQRFELEGDAREALTDQQVSADISDLDEPENRYERGRGTLLEVHRAVWTPAGHPLLLETYFRYDQVADRAHSIWRGFAGITLGSIGALVLLLVPLGWTLLSRARRAQQQREDMLRRAMDASLDERRRIAATLHDGVVQDLVAASFAIAAGAQDADARGNDTLGGQLRDARDTVRSSIGGMRSLLVDIYPPNLHDAGLPAALRDLVTGLRLDAELVVDVAIDEAACDRLDPAGTEAVFRTAQEALRNVATHARATRVDVSVHREQEGSGDGDGADGAGFVVLEVADDGTGFDPATRPAGHFGLSLMDDVAREQGGELALRTAPGAGTAWRLRLPAQRRAVVPAGSA</sequence>
<keyword evidence="11 20" id="KW-0812">Transmembrane</keyword>
<dbReference type="GO" id="GO:0000155">
    <property type="term" value="F:phosphorelay sensor kinase activity"/>
    <property type="evidence" value="ECO:0007669"/>
    <property type="project" value="InterPro"/>
</dbReference>
<comment type="catalytic activity">
    <reaction evidence="1">
        <text>ATP + protein L-histidine = ADP + protein N-phospho-L-histidine.</text>
        <dbReference type="EC" id="2.7.13.3"/>
    </reaction>
</comment>
<dbReference type="Gene3D" id="1.20.5.1930">
    <property type="match status" value="1"/>
</dbReference>
<evidence type="ECO:0000256" key="11">
    <source>
        <dbReference type="ARBA" id="ARBA00022692"/>
    </source>
</evidence>
<comment type="cofactor">
    <cofactor evidence="2">
        <name>[4Fe-4S] cluster</name>
        <dbReference type="ChEBI" id="CHEBI:49883"/>
    </cofactor>
</comment>
<proteinExistence type="predicted"/>
<keyword evidence="8" id="KW-0479">Metal-binding</keyword>
<evidence type="ECO:0000256" key="7">
    <source>
        <dbReference type="ARBA" id="ARBA00022475"/>
    </source>
</evidence>
<keyword evidence="14" id="KW-0408">Iron</keyword>
<feature type="transmembrane region" description="Helical" evidence="20">
    <location>
        <begin position="223"/>
        <end position="246"/>
    </location>
</feature>
<evidence type="ECO:0000256" key="20">
    <source>
        <dbReference type="SAM" id="Phobius"/>
    </source>
</evidence>
<dbReference type="Gene3D" id="3.30.565.10">
    <property type="entry name" value="Histidine kinase-like ATPase, C-terminal domain"/>
    <property type="match status" value="1"/>
</dbReference>
<dbReference type="PANTHER" id="PTHR24421:SF37">
    <property type="entry name" value="SENSOR HISTIDINE KINASE NARS"/>
    <property type="match status" value="1"/>
</dbReference>
<accession>A0A1M5MYE4</accession>
<evidence type="ECO:0000256" key="5">
    <source>
        <dbReference type="ARBA" id="ARBA00012438"/>
    </source>
</evidence>
<keyword evidence="15" id="KW-0902">Two-component regulatory system</keyword>
<dbReference type="PANTHER" id="PTHR24421">
    <property type="entry name" value="NITRATE/NITRITE SENSOR PROTEIN NARX-RELATED"/>
    <property type="match status" value="1"/>
</dbReference>